<dbReference type="EMBL" id="GG678342">
    <property type="protein sequence ID" value="EER09373.1"/>
    <property type="molecule type" value="Genomic_DNA"/>
</dbReference>
<keyword evidence="3" id="KW-0645">Protease</keyword>
<feature type="domain" description="Peptidase C1A papain C-terminal" evidence="2">
    <location>
        <begin position="1"/>
        <end position="70"/>
    </location>
</feature>
<proteinExistence type="predicted"/>
<feature type="non-terminal residue" evidence="3">
    <location>
        <position position="72"/>
    </location>
</feature>
<dbReference type="InterPro" id="IPR038765">
    <property type="entry name" value="Papain-like_cys_pep_sf"/>
</dbReference>
<dbReference type="RefSeq" id="XP_002777557.1">
    <property type="nucleotide sequence ID" value="XM_002777511.1"/>
</dbReference>
<evidence type="ECO:0000256" key="1">
    <source>
        <dbReference type="SAM" id="MobiDB-lite"/>
    </source>
</evidence>
<dbReference type="InParanoid" id="C5L1M2"/>
<dbReference type="GeneID" id="9052249"/>
<dbReference type="OrthoDB" id="10253408at2759"/>
<dbReference type="GO" id="GO:0006508">
    <property type="term" value="P:proteolysis"/>
    <property type="evidence" value="ECO:0007669"/>
    <property type="project" value="UniProtKB-KW"/>
</dbReference>
<dbReference type="Gene3D" id="3.90.70.10">
    <property type="entry name" value="Cysteine proteinases"/>
    <property type="match status" value="1"/>
</dbReference>
<organism evidence="4">
    <name type="scientific">Perkinsus marinus (strain ATCC 50983 / TXsc)</name>
    <dbReference type="NCBI Taxonomy" id="423536"/>
    <lineage>
        <taxon>Eukaryota</taxon>
        <taxon>Sar</taxon>
        <taxon>Alveolata</taxon>
        <taxon>Perkinsozoa</taxon>
        <taxon>Perkinsea</taxon>
        <taxon>Perkinsida</taxon>
        <taxon>Perkinsidae</taxon>
        <taxon>Perkinsus</taxon>
    </lineage>
</organism>
<dbReference type="SUPFAM" id="SSF54001">
    <property type="entry name" value="Cysteine proteinases"/>
    <property type="match status" value="1"/>
</dbReference>
<dbReference type="Pfam" id="PF00112">
    <property type="entry name" value="Peptidase_C1"/>
    <property type="match status" value="1"/>
</dbReference>
<protein>
    <submittedName>
        <fullName evidence="3">Cysteine protease, putative</fullName>
    </submittedName>
</protein>
<dbReference type="GO" id="GO:0008234">
    <property type="term" value="F:cysteine-type peptidase activity"/>
    <property type="evidence" value="ECO:0007669"/>
    <property type="project" value="InterPro"/>
</dbReference>
<evidence type="ECO:0000313" key="4">
    <source>
        <dbReference type="Proteomes" id="UP000007800"/>
    </source>
</evidence>
<feature type="non-terminal residue" evidence="3">
    <location>
        <position position="1"/>
    </location>
</feature>
<reference evidence="3 4" key="1">
    <citation type="submission" date="2008-07" db="EMBL/GenBank/DDBJ databases">
        <authorList>
            <person name="El-Sayed N."/>
            <person name="Caler E."/>
            <person name="Inman J."/>
            <person name="Amedeo P."/>
            <person name="Hass B."/>
            <person name="Wortman J."/>
        </authorList>
    </citation>
    <scope>NUCLEOTIDE SEQUENCE [LARGE SCALE GENOMIC DNA]</scope>
    <source>
        <strain evidence="4">ATCC 50983 / TXsc</strain>
    </source>
</reference>
<evidence type="ECO:0000313" key="3">
    <source>
        <dbReference type="EMBL" id="EER09373.1"/>
    </source>
</evidence>
<keyword evidence="4" id="KW-1185">Reference proteome</keyword>
<sequence>AIEGLHKNLTGDLVSLPEGELIDCSSSYWNTACLGGLIASAFEYVMDHGIGSEKDNPYKQASNPNYSTCRSN</sequence>
<accession>C5L1M2</accession>
<gene>
    <name evidence="3" type="ORF">Pmar_PMAR004963</name>
</gene>
<dbReference type="InterPro" id="IPR000668">
    <property type="entry name" value="Peptidase_C1A_C"/>
</dbReference>
<evidence type="ECO:0000259" key="2">
    <source>
        <dbReference type="Pfam" id="PF00112"/>
    </source>
</evidence>
<feature type="compositionally biased region" description="Polar residues" evidence="1">
    <location>
        <begin position="59"/>
        <end position="72"/>
    </location>
</feature>
<dbReference type="AlphaFoldDB" id="C5L1M2"/>
<keyword evidence="3" id="KW-0378">Hydrolase</keyword>
<dbReference type="Proteomes" id="UP000007800">
    <property type="component" value="Unassembled WGS sequence"/>
</dbReference>
<name>C5L1M2_PERM5</name>
<feature type="region of interest" description="Disordered" evidence="1">
    <location>
        <begin position="53"/>
        <end position="72"/>
    </location>
</feature>